<dbReference type="GO" id="GO:0008270">
    <property type="term" value="F:zinc ion binding"/>
    <property type="evidence" value="ECO:0007669"/>
    <property type="project" value="UniProtKB-KW"/>
</dbReference>
<comment type="function">
    <text evidence="7">May play a role in DNA repair. It seems to be involved in an RecBC-independent recombinational process of DNA repair. It may act with RecF and RecO.</text>
</comment>
<dbReference type="Gene3D" id="1.10.8.420">
    <property type="entry name" value="RecR Domain 1"/>
    <property type="match status" value="1"/>
</dbReference>
<keyword evidence="1 7" id="KW-0479">Metal-binding</keyword>
<evidence type="ECO:0000256" key="4">
    <source>
        <dbReference type="ARBA" id="ARBA00022833"/>
    </source>
</evidence>
<dbReference type="InterPro" id="IPR000093">
    <property type="entry name" value="DNA_Rcmb_RecR"/>
</dbReference>
<accession>A0A1F4XIJ4</accession>
<name>A0A1F4XIJ4_9BACT</name>
<dbReference type="GO" id="GO:0006281">
    <property type="term" value="P:DNA repair"/>
    <property type="evidence" value="ECO:0007669"/>
    <property type="project" value="UniProtKB-UniRule"/>
</dbReference>
<feature type="domain" description="Toprim" evidence="8">
    <location>
        <begin position="81"/>
        <end position="180"/>
    </location>
</feature>
<dbReference type="InterPro" id="IPR034137">
    <property type="entry name" value="TOPRIM_RecR"/>
</dbReference>
<keyword evidence="2 7" id="KW-0227">DNA damage</keyword>
<dbReference type="PROSITE" id="PS50880">
    <property type="entry name" value="TOPRIM"/>
    <property type="match status" value="1"/>
</dbReference>
<dbReference type="STRING" id="1817814.A2V81_04260"/>
<dbReference type="GO" id="GO:0006310">
    <property type="term" value="P:DNA recombination"/>
    <property type="evidence" value="ECO:0007669"/>
    <property type="project" value="UniProtKB-UniRule"/>
</dbReference>
<gene>
    <name evidence="7" type="primary">recR</name>
    <name evidence="9" type="ORF">A2V81_04260</name>
</gene>
<evidence type="ECO:0000256" key="6">
    <source>
        <dbReference type="ARBA" id="ARBA00023204"/>
    </source>
</evidence>
<dbReference type="Gene3D" id="6.10.250.240">
    <property type="match status" value="1"/>
</dbReference>
<dbReference type="AlphaFoldDB" id="A0A1F4XIJ4"/>
<dbReference type="Pfam" id="PF13662">
    <property type="entry name" value="Toprim_4"/>
    <property type="match status" value="1"/>
</dbReference>
<dbReference type="GO" id="GO:0003677">
    <property type="term" value="F:DNA binding"/>
    <property type="evidence" value="ECO:0007669"/>
    <property type="project" value="UniProtKB-UniRule"/>
</dbReference>
<keyword evidence="5 7" id="KW-0233">DNA recombination</keyword>
<organism evidence="9 10">
    <name type="scientific">Candidatus Abawacabacteria bacterium RBG_16_42_10</name>
    <dbReference type="NCBI Taxonomy" id="1817814"/>
    <lineage>
        <taxon>Bacteria</taxon>
        <taxon>Candidatus Abawacaibacteriota</taxon>
    </lineage>
</organism>
<keyword evidence="4 7" id="KW-0862">Zinc</keyword>
<dbReference type="SMART" id="SM00493">
    <property type="entry name" value="TOPRIM"/>
    <property type="match status" value="1"/>
</dbReference>
<reference evidence="9 10" key="1">
    <citation type="journal article" date="2016" name="Nat. Commun.">
        <title>Thousands of microbial genomes shed light on interconnected biogeochemical processes in an aquifer system.</title>
        <authorList>
            <person name="Anantharaman K."/>
            <person name="Brown C.T."/>
            <person name="Hug L.A."/>
            <person name="Sharon I."/>
            <person name="Castelle C.J."/>
            <person name="Probst A.J."/>
            <person name="Thomas B.C."/>
            <person name="Singh A."/>
            <person name="Wilkins M.J."/>
            <person name="Karaoz U."/>
            <person name="Brodie E.L."/>
            <person name="Williams K.H."/>
            <person name="Hubbard S.S."/>
            <person name="Banfield J.F."/>
        </authorList>
    </citation>
    <scope>NUCLEOTIDE SEQUENCE [LARGE SCALE GENOMIC DNA]</scope>
</reference>
<evidence type="ECO:0000313" key="9">
    <source>
        <dbReference type="EMBL" id="OGC81438.1"/>
    </source>
</evidence>
<dbReference type="PANTHER" id="PTHR30446">
    <property type="entry name" value="RECOMBINATION PROTEIN RECR"/>
    <property type="match status" value="1"/>
</dbReference>
<dbReference type="InterPro" id="IPR006171">
    <property type="entry name" value="TOPRIM_dom"/>
</dbReference>
<feature type="zinc finger region" description="C4-type" evidence="7">
    <location>
        <begin position="58"/>
        <end position="73"/>
    </location>
</feature>
<dbReference type="InterPro" id="IPR015967">
    <property type="entry name" value="Rcmb_RecR_Znf"/>
</dbReference>
<keyword evidence="6 7" id="KW-0234">DNA repair</keyword>
<evidence type="ECO:0000256" key="3">
    <source>
        <dbReference type="ARBA" id="ARBA00022771"/>
    </source>
</evidence>
<dbReference type="HAMAP" id="MF_00017">
    <property type="entry name" value="RecR"/>
    <property type="match status" value="1"/>
</dbReference>
<sequence length="206" mass="22872">MIALPQQITAAIESLAKLPGIGPKTASRLVYHLIKKPASDVESLGRSLMLLKKDLCFCEQCFQITDHHICSICSNTKRQQKQIMVVEEPLDVMAFERMKEYDGVYHVLHGILKPMDGIGPEMLKITELVQRVKTLSQEASVEVILSISPSLEGESTASYIAQLLRFLPHVQVMRIGVGIPIGSSVEYADEITLSQAFHGRRVLSQS</sequence>
<comment type="caution">
    <text evidence="9">The sequence shown here is derived from an EMBL/GenBank/DDBJ whole genome shotgun (WGS) entry which is preliminary data.</text>
</comment>
<dbReference type="Gene3D" id="3.40.1360.10">
    <property type="match status" value="1"/>
</dbReference>
<dbReference type="CDD" id="cd01025">
    <property type="entry name" value="TOPRIM_recR"/>
    <property type="match status" value="1"/>
</dbReference>
<protein>
    <recommendedName>
        <fullName evidence="7">Recombination protein RecR</fullName>
    </recommendedName>
</protein>
<evidence type="ECO:0000256" key="5">
    <source>
        <dbReference type="ARBA" id="ARBA00023172"/>
    </source>
</evidence>
<evidence type="ECO:0000256" key="7">
    <source>
        <dbReference type="HAMAP-Rule" id="MF_00017"/>
    </source>
</evidence>
<proteinExistence type="inferred from homology"/>
<dbReference type="EMBL" id="MEWR01000027">
    <property type="protein sequence ID" value="OGC81438.1"/>
    <property type="molecule type" value="Genomic_DNA"/>
</dbReference>
<evidence type="ECO:0000259" key="8">
    <source>
        <dbReference type="PROSITE" id="PS50880"/>
    </source>
</evidence>
<dbReference type="InterPro" id="IPR023627">
    <property type="entry name" value="Rcmb_RecR"/>
</dbReference>
<dbReference type="SUPFAM" id="SSF111304">
    <property type="entry name" value="Recombination protein RecR"/>
    <property type="match status" value="1"/>
</dbReference>
<evidence type="ECO:0000313" key="10">
    <source>
        <dbReference type="Proteomes" id="UP000177614"/>
    </source>
</evidence>
<evidence type="ECO:0000256" key="1">
    <source>
        <dbReference type="ARBA" id="ARBA00022723"/>
    </source>
</evidence>
<dbReference type="PROSITE" id="PS01300">
    <property type="entry name" value="RECR"/>
    <property type="match status" value="1"/>
</dbReference>
<dbReference type="NCBIfam" id="TIGR00615">
    <property type="entry name" value="recR"/>
    <property type="match status" value="1"/>
</dbReference>
<dbReference type="Proteomes" id="UP000177614">
    <property type="component" value="Unassembled WGS sequence"/>
</dbReference>
<comment type="similarity">
    <text evidence="7">Belongs to the RecR family.</text>
</comment>
<dbReference type="Pfam" id="PF21176">
    <property type="entry name" value="RecR_HhH"/>
    <property type="match status" value="1"/>
</dbReference>
<dbReference type="PANTHER" id="PTHR30446:SF0">
    <property type="entry name" value="RECOMBINATION PROTEIN RECR"/>
    <property type="match status" value="1"/>
</dbReference>
<keyword evidence="3 7" id="KW-0863">Zinc-finger</keyword>
<evidence type="ECO:0000256" key="2">
    <source>
        <dbReference type="ARBA" id="ARBA00022763"/>
    </source>
</evidence>
<dbReference type="Pfam" id="PF21175">
    <property type="entry name" value="RecR_C"/>
    <property type="match status" value="1"/>
</dbReference>